<feature type="domain" description="LIM zinc-binding" evidence="13">
    <location>
        <begin position="301"/>
        <end position="363"/>
    </location>
</feature>
<dbReference type="PROSITE" id="PS50071">
    <property type="entry name" value="HOMEOBOX_2"/>
    <property type="match status" value="1"/>
</dbReference>
<dbReference type="PANTHER" id="PTHR24204">
    <property type="entry name" value="INSULIN GENE ENHANCER PROTEIN"/>
    <property type="match status" value="1"/>
</dbReference>
<feature type="region of interest" description="Disordered" evidence="12">
    <location>
        <begin position="203"/>
        <end position="245"/>
    </location>
</feature>
<proteinExistence type="predicted"/>
<dbReference type="InterPro" id="IPR001781">
    <property type="entry name" value="Znf_LIM"/>
</dbReference>
<dbReference type="InterPro" id="IPR001356">
    <property type="entry name" value="HD"/>
</dbReference>
<evidence type="ECO:0000259" key="13">
    <source>
        <dbReference type="PROSITE" id="PS50023"/>
    </source>
</evidence>
<keyword evidence="4 10" id="KW-0862">Zinc</keyword>
<keyword evidence="6 9" id="KW-0238">DNA-binding</keyword>
<dbReference type="OrthoDB" id="125004at2759"/>
<evidence type="ECO:0000256" key="7">
    <source>
        <dbReference type="ARBA" id="ARBA00023155"/>
    </source>
</evidence>
<reference evidence="15 16" key="1">
    <citation type="submission" date="2020-02" db="EMBL/GenBank/DDBJ databases">
        <authorList>
            <person name="Ferguson B K."/>
        </authorList>
    </citation>
    <scope>NUCLEOTIDE SEQUENCE [LARGE SCALE GENOMIC DNA]</scope>
</reference>
<dbReference type="GO" id="GO:0048665">
    <property type="term" value="P:neuron fate specification"/>
    <property type="evidence" value="ECO:0007669"/>
    <property type="project" value="InterPro"/>
</dbReference>
<evidence type="ECO:0000256" key="2">
    <source>
        <dbReference type="ARBA" id="ARBA00022723"/>
    </source>
</evidence>
<dbReference type="PROSITE" id="PS50023">
    <property type="entry name" value="LIM_DOMAIN_2"/>
    <property type="match status" value="1"/>
</dbReference>
<dbReference type="FunFam" id="2.10.110.10:FF:000056">
    <property type="entry name" value="insulin gene enhancer protein ISL-1"/>
    <property type="match status" value="1"/>
</dbReference>
<dbReference type="GO" id="GO:0000981">
    <property type="term" value="F:DNA-binding transcription factor activity, RNA polymerase II-specific"/>
    <property type="evidence" value="ECO:0007669"/>
    <property type="project" value="InterPro"/>
</dbReference>
<dbReference type="PROSITE" id="PS00027">
    <property type="entry name" value="HOMEOBOX_1"/>
    <property type="match status" value="1"/>
</dbReference>
<keyword evidence="3" id="KW-0677">Repeat</keyword>
<keyword evidence="2 10" id="KW-0479">Metal-binding</keyword>
<feature type="region of interest" description="Disordered" evidence="12">
    <location>
        <begin position="364"/>
        <end position="452"/>
    </location>
</feature>
<feature type="region of interest" description="Disordered" evidence="12">
    <location>
        <begin position="1"/>
        <end position="37"/>
    </location>
</feature>
<dbReference type="CDD" id="cd09374">
    <property type="entry name" value="LIM2_Isl"/>
    <property type="match status" value="1"/>
</dbReference>
<dbReference type="Proteomes" id="UP000479000">
    <property type="component" value="Unassembled WGS sequence"/>
</dbReference>
<evidence type="ECO:0000256" key="5">
    <source>
        <dbReference type="ARBA" id="ARBA00023038"/>
    </source>
</evidence>
<dbReference type="PANTHER" id="PTHR24204:SF8">
    <property type="entry name" value="TAILUP, ISOFORM A"/>
    <property type="match status" value="1"/>
</dbReference>
<feature type="compositionally biased region" description="Low complexity" evidence="12">
    <location>
        <begin position="1116"/>
        <end position="1144"/>
    </location>
</feature>
<comment type="subcellular location">
    <subcellularLocation>
        <location evidence="1 9 11">Nucleus</location>
    </subcellularLocation>
</comment>
<evidence type="ECO:0000256" key="4">
    <source>
        <dbReference type="ARBA" id="ARBA00022833"/>
    </source>
</evidence>
<evidence type="ECO:0000256" key="8">
    <source>
        <dbReference type="ARBA" id="ARBA00023242"/>
    </source>
</evidence>
<dbReference type="SMART" id="SM00132">
    <property type="entry name" value="LIM"/>
    <property type="match status" value="1"/>
</dbReference>
<feature type="compositionally biased region" description="Low complexity" evidence="12">
    <location>
        <begin position="25"/>
        <end position="37"/>
    </location>
</feature>
<feature type="region of interest" description="Disordered" evidence="12">
    <location>
        <begin position="666"/>
        <end position="691"/>
    </location>
</feature>
<dbReference type="SUPFAM" id="SSF46689">
    <property type="entry name" value="Homeodomain-like"/>
    <property type="match status" value="1"/>
</dbReference>
<dbReference type="GO" id="GO:0046872">
    <property type="term" value="F:metal ion binding"/>
    <property type="evidence" value="ECO:0007669"/>
    <property type="project" value="UniProtKB-KW"/>
</dbReference>
<feature type="compositionally biased region" description="Polar residues" evidence="12">
    <location>
        <begin position="204"/>
        <end position="234"/>
    </location>
</feature>
<feature type="compositionally biased region" description="Low complexity" evidence="12">
    <location>
        <begin position="365"/>
        <end position="385"/>
    </location>
</feature>
<dbReference type="GO" id="GO:0007409">
    <property type="term" value="P:axonogenesis"/>
    <property type="evidence" value="ECO:0007669"/>
    <property type="project" value="TreeGrafter"/>
</dbReference>
<feature type="region of interest" description="Disordered" evidence="12">
    <location>
        <begin position="1116"/>
        <end position="1147"/>
    </location>
</feature>
<evidence type="ECO:0000313" key="16">
    <source>
        <dbReference type="Proteomes" id="UP000479000"/>
    </source>
</evidence>
<evidence type="ECO:0000256" key="1">
    <source>
        <dbReference type="ARBA" id="ARBA00004123"/>
    </source>
</evidence>
<feature type="compositionally biased region" description="Pro residues" evidence="12">
    <location>
        <begin position="404"/>
        <end position="413"/>
    </location>
</feature>
<dbReference type="SMART" id="SM00389">
    <property type="entry name" value="HOX"/>
    <property type="match status" value="1"/>
</dbReference>
<dbReference type="InterPro" id="IPR047169">
    <property type="entry name" value="ISL1/2-like"/>
</dbReference>
<feature type="domain" description="Homeobox" evidence="14">
    <location>
        <begin position="690"/>
        <end position="750"/>
    </location>
</feature>
<accession>A0A6H5H8V6</accession>
<feature type="DNA-binding region" description="Homeobox" evidence="9">
    <location>
        <begin position="692"/>
        <end position="751"/>
    </location>
</feature>
<dbReference type="Gene3D" id="2.10.110.10">
    <property type="entry name" value="Cysteine Rich Protein"/>
    <property type="match status" value="1"/>
</dbReference>
<evidence type="ECO:0000256" key="3">
    <source>
        <dbReference type="ARBA" id="ARBA00022737"/>
    </source>
</evidence>
<dbReference type="FunFam" id="1.10.10.60:FF:000041">
    <property type="entry name" value="insulin gene enhancer protein ISL-1"/>
    <property type="match status" value="1"/>
</dbReference>
<evidence type="ECO:0000256" key="12">
    <source>
        <dbReference type="SAM" id="MobiDB-lite"/>
    </source>
</evidence>
<dbReference type="GO" id="GO:0045944">
    <property type="term" value="P:positive regulation of transcription by RNA polymerase II"/>
    <property type="evidence" value="ECO:0007669"/>
    <property type="project" value="InterPro"/>
</dbReference>
<dbReference type="Pfam" id="PF00046">
    <property type="entry name" value="Homeodomain"/>
    <property type="match status" value="1"/>
</dbReference>
<feature type="non-terminal residue" evidence="15">
    <location>
        <position position="1550"/>
    </location>
</feature>
<evidence type="ECO:0008006" key="17">
    <source>
        <dbReference type="Google" id="ProtNLM"/>
    </source>
</evidence>
<evidence type="ECO:0000313" key="15">
    <source>
        <dbReference type="EMBL" id="CAB0012919.1"/>
    </source>
</evidence>
<dbReference type="PROSITE" id="PS00478">
    <property type="entry name" value="LIM_DOMAIN_1"/>
    <property type="match status" value="1"/>
</dbReference>
<dbReference type="CDD" id="cd00086">
    <property type="entry name" value="homeodomain"/>
    <property type="match status" value="1"/>
</dbReference>
<feature type="compositionally biased region" description="Basic residues" evidence="12">
    <location>
        <begin position="418"/>
        <end position="428"/>
    </location>
</feature>
<keyword evidence="16" id="KW-1185">Reference proteome</keyword>
<evidence type="ECO:0000259" key="14">
    <source>
        <dbReference type="PROSITE" id="PS50071"/>
    </source>
</evidence>
<keyword evidence="5 10" id="KW-0440">LIM domain</keyword>
<feature type="compositionally biased region" description="Pro residues" evidence="12">
    <location>
        <begin position="431"/>
        <end position="449"/>
    </location>
</feature>
<dbReference type="GO" id="GO:0005634">
    <property type="term" value="C:nucleus"/>
    <property type="evidence" value="ECO:0007669"/>
    <property type="project" value="UniProtKB-SubCell"/>
</dbReference>
<evidence type="ECO:0000256" key="10">
    <source>
        <dbReference type="PROSITE-ProRule" id="PRU00125"/>
    </source>
</evidence>
<dbReference type="EMBL" id="CADCXU010025665">
    <property type="protein sequence ID" value="CAB0012919.1"/>
    <property type="molecule type" value="Genomic_DNA"/>
</dbReference>
<keyword evidence="8 9" id="KW-0539">Nucleus</keyword>
<dbReference type="InterPro" id="IPR009057">
    <property type="entry name" value="Homeodomain-like_sf"/>
</dbReference>
<dbReference type="Gene3D" id="1.10.10.60">
    <property type="entry name" value="Homeodomain-like"/>
    <property type="match status" value="1"/>
</dbReference>
<sequence>MLLRRAASGPVNSRQMTKREQMRRAAAAGSSVSSSGSPLFHDGWWERGGKVDRPISRQEATPSCHFVDATPLYRSRLLGFIFGIAPLPPSVPPPGPVRSYTSSVRPCPYNWLKSCTGCTVRARGLLQNPRAAPPPCRPCSPLGTASVCSPPLARVNGSIVIVLKSRIGTELQKKLFLIHIYSESLPEQVSRNEDCPCAWGAGPKSTTSTSSGWHPTSSGTRPVSNAPSATSSSMRRVPVLSEKGKPTAREITLGMSSPVNTISAERYWCYHWIMNEIPKKRCLEHFGRHPGTTSFKGLFGTKCEKCSLSFSKNDFVMRAKTKIYHIDCFRCSACERQLIPGDEFALREDGLFCKEDHEVLEKATNGENNNNNTNISNNNSLLHNEGSNSGGIIDDPGTRWAPLRPTPIPPLPYFGPSSHHHHHHHHHLPSPATPAPSPSSPSPSPPPPSEAFTLINSHRSARSTILPYTCLAHKVSRPIRNPSSRQFSANANRAISESLSSAVIKLGLSIAQVYGKPVFVFHCEFDFDFDYEFDFRFHCEFDVDFDYEFEYRFHCEFDFDFDYEFDFDFNYEFGFDFDFEFVFHCQFDFDFDYEFDFDFDYEFEFCFHCEFDFEFEFRFLCEIDFATRLPSIIKLCRKFTYQNREVFGILAPQAISSDLRSCSFADSSESGSNKCRESTVRTSGKVSADGKPTRVRTVLNEKQLHTLRTCYSANPRPDALMKEQLVEMTGLSPRVIRVWFQNKRCKDKKRAIAMKQQMQQEKVTRLFILCNLRATGLRCHTIDLEVRFMMLVTIIVIMIMVVIKPTSVMSILWLESLRAEFPNDRFACALQLTDGAEYLLNAARKVQHQLTSTGMFDSYGSWISSSFQTSGGFLNWNIVFFDIFDRFSLQISQNQIASVQKLNYPSKYGSIVCYPRWFFELSIRDINGKYHFLSQDGRKLGYGSMQGIPMVASSPVRHESPLGMNPIEVTSYQPPWKALSDFALHTDLDRLDPSAPPFQHLVSQNSVSRTRRRNLVRCLPQQQSAIGNLSSTLAVDSREPKSSPLNRDIGRGIDEVCAHVRWEMAYGVPENENGREISFIELEALFKEDNLNYTGTARTTSMGPQVQRHTKCSAPVRTWSTPTRPTVTSPTSKATTASSTTRTAHNGHKTCHISSLQGAQLVRGDGTNRESIQSSMLAINYSLEMKLRYLYTLSTYSLFVYCCSAQFGVPQLISATKNKINNNSNIIFGSRNGRRAYAIQLTEYITSCAALRSIRTTYSAKGSDILLSCQTTNPRRFSGVRTVPNRYLPTRTRSLIGEDIAAFPAEAVQLDYGDSKSNAQLTAGVGAHHLGERKVNLVESILTAAYEINPCPRGEFMKHMRTDSNPRNRSWSLIPPRPNVRIHPGRLDLRENQCLLHQQGDALTLRTVALGNMKASVVGAHLPNCRESRTEGCRCFLKDAENCQVDAGSGVSRSWATPTYGNGTPSGVSTPLKTCPSAHLSLFPISVDLTTELAKRNYSISGVSKVKESVKISICTDDLRTEIAFDPNGSLNGLSCTQEEDGRVFNCVQQ</sequence>
<dbReference type="GO" id="GO:0003677">
    <property type="term" value="F:DNA binding"/>
    <property type="evidence" value="ECO:0007669"/>
    <property type="project" value="UniProtKB-UniRule"/>
</dbReference>
<dbReference type="InterPro" id="IPR017970">
    <property type="entry name" value="Homeobox_CS"/>
</dbReference>
<gene>
    <name evidence="15" type="ORF">NTEN_LOCUS17609</name>
</gene>
<evidence type="ECO:0000256" key="11">
    <source>
        <dbReference type="RuleBase" id="RU000682"/>
    </source>
</evidence>
<evidence type="ECO:0000256" key="9">
    <source>
        <dbReference type="PROSITE-ProRule" id="PRU00108"/>
    </source>
</evidence>
<keyword evidence="7 9" id="KW-0371">Homeobox</keyword>
<evidence type="ECO:0000256" key="6">
    <source>
        <dbReference type="ARBA" id="ARBA00023125"/>
    </source>
</evidence>
<name>A0A6H5H8V6_9HEMI</name>
<protein>
    <recommendedName>
        <fullName evidence="17">Homeobox domain-containing protein</fullName>
    </recommendedName>
</protein>
<organism evidence="15 16">
    <name type="scientific">Nesidiocoris tenuis</name>
    <dbReference type="NCBI Taxonomy" id="355587"/>
    <lineage>
        <taxon>Eukaryota</taxon>
        <taxon>Metazoa</taxon>
        <taxon>Ecdysozoa</taxon>
        <taxon>Arthropoda</taxon>
        <taxon>Hexapoda</taxon>
        <taxon>Insecta</taxon>
        <taxon>Pterygota</taxon>
        <taxon>Neoptera</taxon>
        <taxon>Paraneoptera</taxon>
        <taxon>Hemiptera</taxon>
        <taxon>Heteroptera</taxon>
        <taxon>Panheteroptera</taxon>
        <taxon>Cimicomorpha</taxon>
        <taxon>Miridae</taxon>
        <taxon>Dicyphina</taxon>
        <taxon>Nesidiocoris</taxon>
    </lineage>
</organism>
<dbReference type="Pfam" id="PF00412">
    <property type="entry name" value="LIM"/>
    <property type="match status" value="1"/>
</dbReference>